<dbReference type="InterPro" id="IPR038081">
    <property type="entry name" value="CalX-like_sf"/>
</dbReference>
<dbReference type="PROSITE" id="PS50261">
    <property type="entry name" value="G_PROTEIN_RECEP_F2_4"/>
    <property type="match status" value="1"/>
</dbReference>
<feature type="transmembrane region" description="Helical" evidence="10">
    <location>
        <begin position="3041"/>
        <end position="3065"/>
    </location>
</feature>
<feature type="transmembrane region" description="Helical" evidence="10">
    <location>
        <begin position="3152"/>
        <end position="3173"/>
    </location>
</feature>
<dbReference type="SMART" id="SM00237">
    <property type="entry name" value="Calx_beta"/>
    <property type="match status" value="11"/>
</dbReference>
<evidence type="ECO:0000256" key="1">
    <source>
        <dbReference type="ARBA" id="ARBA00004141"/>
    </source>
</evidence>
<evidence type="ECO:0000256" key="7">
    <source>
        <dbReference type="ARBA" id="ARBA00023136"/>
    </source>
</evidence>
<evidence type="ECO:0000313" key="13">
    <source>
        <dbReference type="EMBL" id="KAK7486836.1"/>
    </source>
</evidence>
<evidence type="ECO:0000259" key="12">
    <source>
        <dbReference type="PROSITE" id="PS50261"/>
    </source>
</evidence>
<keyword evidence="5" id="KW-0106">Calcium</keyword>
<feature type="transmembrane region" description="Helical" evidence="10">
    <location>
        <begin position="3261"/>
        <end position="3282"/>
    </location>
</feature>
<dbReference type="Proteomes" id="UP001519460">
    <property type="component" value="Unassembled WGS sequence"/>
</dbReference>
<keyword evidence="8" id="KW-1015">Disulfide bond</keyword>
<dbReference type="InterPro" id="IPR009039">
    <property type="entry name" value="EAR"/>
</dbReference>
<dbReference type="InterPro" id="IPR026919">
    <property type="entry name" value="ADGRV1"/>
</dbReference>
<feature type="transmembrane region" description="Helical" evidence="10">
    <location>
        <begin position="3193"/>
        <end position="3213"/>
    </location>
</feature>
<keyword evidence="3" id="KW-0732">Signal</keyword>
<evidence type="ECO:0000256" key="4">
    <source>
        <dbReference type="ARBA" id="ARBA00022737"/>
    </source>
</evidence>
<feature type="transmembrane region" description="Helical" evidence="10">
    <location>
        <begin position="3077"/>
        <end position="3097"/>
    </location>
</feature>
<dbReference type="PANTHER" id="PTHR46682">
    <property type="entry name" value="ADHESION G-PROTEIN COUPLED RECEPTOR V1"/>
    <property type="match status" value="1"/>
</dbReference>
<dbReference type="InterPro" id="IPR003644">
    <property type="entry name" value="Calx_beta"/>
</dbReference>
<dbReference type="InterPro" id="IPR046338">
    <property type="entry name" value="GAIN_dom_sf"/>
</dbReference>
<feature type="domain" description="GAIN-B" evidence="11">
    <location>
        <begin position="2876"/>
        <end position="3035"/>
    </location>
</feature>
<proteinExistence type="predicted"/>
<keyword evidence="7 10" id="KW-0472">Membrane</keyword>
<evidence type="ECO:0000256" key="6">
    <source>
        <dbReference type="ARBA" id="ARBA00022989"/>
    </source>
</evidence>
<feature type="transmembrane region" description="Helical" evidence="10">
    <location>
        <begin position="3117"/>
        <end position="3140"/>
    </location>
</feature>
<dbReference type="PROSITE" id="PS50912">
    <property type="entry name" value="EAR"/>
    <property type="match status" value="3"/>
</dbReference>
<evidence type="ECO:0000256" key="8">
    <source>
        <dbReference type="ARBA" id="ARBA00023157"/>
    </source>
</evidence>
<dbReference type="GO" id="GO:0016020">
    <property type="term" value="C:membrane"/>
    <property type="evidence" value="ECO:0007669"/>
    <property type="project" value="UniProtKB-SubCell"/>
</dbReference>
<evidence type="ECO:0000256" key="3">
    <source>
        <dbReference type="ARBA" id="ARBA00022729"/>
    </source>
</evidence>
<dbReference type="SUPFAM" id="SSF141072">
    <property type="entry name" value="CalX-like"/>
    <property type="match status" value="20"/>
</dbReference>
<keyword evidence="2 10" id="KW-0812">Transmembrane</keyword>
<dbReference type="InterPro" id="IPR057244">
    <property type="entry name" value="GAIN_B"/>
</dbReference>
<evidence type="ECO:0000256" key="5">
    <source>
        <dbReference type="ARBA" id="ARBA00022837"/>
    </source>
</evidence>
<reference evidence="13 14" key="1">
    <citation type="journal article" date="2023" name="Sci. Data">
        <title>Genome assembly of the Korean intertidal mud-creeper Batillaria attramentaria.</title>
        <authorList>
            <person name="Patra A.K."/>
            <person name="Ho P.T."/>
            <person name="Jun S."/>
            <person name="Lee S.J."/>
            <person name="Kim Y."/>
            <person name="Won Y.J."/>
        </authorList>
    </citation>
    <scope>NUCLEOTIDE SEQUENCE [LARGE SCALE GENOMIC DNA]</scope>
    <source>
        <strain evidence="13">Wonlab-2016</strain>
    </source>
</reference>
<keyword evidence="14" id="KW-1185">Reference proteome</keyword>
<dbReference type="Pfam" id="PF03160">
    <property type="entry name" value="Calx-beta"/>
    <property type="match status" value="17"/>
</dbReference>
<dbReference type="InterPro" id="IPR017981">
    <property type="entry name" value="GPCR_2-like_7TM"/>
</dbReference>
<feature type="region of interest" description="Disordered" evidence="9">
    <location>
        <begin position="1084"/>
        <end position="1103"/>
    </location>
</feature>
<name>A0ABD0KHZ4_9CAEN</name>
<evidence type="ECO:0000256" key="2">
    <source>
        <dbReference type="ARBA" id="ARBA00022692"/>
    </source>
</evidence>
<dbReference type="FunFam" id="2.60.40.2030:FF:000017">
    <property type="entry name" value="Adhesion G protein-coupled receptor V1"/>
    <property type="match status" value="2"/>
</dbReference>
<dbReference type="InterPro" id="IPR000832">
    <property type="entry name" value="GPCR_2_secretin-like"/>
</dbReference>
<dbReference type="InterPro" id="IPR005492">
    <property type="entry name" value="EPTP"/>
</dbReference>
<comment type="caution">
    <text evidence="13">The sequence shown here is derived from an EMBL/GenBank/DDBJ whole genome shotgun (WGS) entry which is preliminary data.</text>
</comment>
<keyword evidence="4" id="KW-0677">Repeat</keyword>
<dbReference type="PROSITE" id="PS50221">
    <property type="entry name" value="GAIN_B"/>
    <property type="match status" value="1"/>
</dbReference>
<evidence type="ECO:0000256" key="10">
    <source>
        <dbReference type="SAM" id="Phobius"/>
    </source>
</evidence>
<protein>
    <submittedName>
        <fullName evidence="13">Uncharacterized protein</fullName>
    </submittedName>
</protein>
<dbReference type="PANTHER" id="PTHR46682:SF1">
    <property type="entry name" value="ADHESION G-PROTEIN COUPLED RECEPTOR V1"/>
    <property type="match status" value="1"/>
</dbReference>
<accession>A0ABD0KHZ4</accession>
<evidence type="ECO:0000313" key="14">
    <source>
        <dbReference type="Proteomes" id="UP001519460"/>
    </source>
</evidence>
<feature type="domain" description="G-protein coupled receptors family 2 profile 2" evidence="12">
    <location>
        <begin position="3039"/>
        <end position="3204"/>
    </location>
</feature>
<evidence type="ECO:0000259" key="11">
    <source>
        <dbReference type="PROSITE" id="PS50221"/>
    </source>
</evidence>
<dbReference type="EMBL" id="JACVVK020000173">
    <property type="protein sequence ID" value="KAK7486836.1"/>
    <property type="molecule type" value="Genomic_DNA"/>
</dbReference>
<dbReference type="Gene3D" id="1.20.1070.10">
    <property type="entry name" value="Rhodopsin 7-helix transmembrane proteins"/>
    <property type="match status" value="1"/>
</dbReference>
<feature type="transmembrane region" description="Helical" evidence="10">
    <location>
        <begin position="3234"/>
        <end position="3255"/>
    </location>
</feature>
<dbReference type="Pfam" id="PF03736">
    <property type="entry name" value="EPTP"/>
    <property type="match status" value="1"/>
</dbReference>
<dbReference type="Gene3D" id="2.60.220.50">
    <property type="match status" value="1"/>
</dbReference>
<gene>
    <name evidence="13" type="ORF">BaRGS_00021983</name>
</gene>
<dbReference type="Gene3D" id="2.60.40.2030">
    <property type="match status" value="18"/>
</dbReference>
<evidence type="ECO:0000256" key="9">
    <source>
        <dbReference type="SAM" id="MobiDB-lite"/>
    </source>
</evidence>
<organism evidence="13 14">
    <name type="scientific">Batillaria attramentaria</name>
    <dbReference type="NCBI Taxonomy" id="370345"/>
    <lineage>
        <taxon>Eukaryota</taxon>
        <taxon>Metazoa</taxon>
        <taxon>Spiralia</taxon>
        <taxon>Lophotrochozoa</taxon>
        <taxon>Mollusca</taxon>
        <taxon>Gastropoda</taxon>
        <taxon>Caenogastropoda</taxon>
        <taxon>Sorbeoconcha</taxon>
        <taxon>Cerithioidea</taxon>
        <taxon>Batillariidae</taxon>
        <taxon>Batillaria</taxon>
    </lineage>
</organism>
<sequence length="3429" mass="371266">MQPQLGFQTYTGSLTFLPGESQKLITLTVLSDDTPEVNEEYQLRLTDISTEGVGPTGAAIISPQFGTVLITIAGSNDPHGVVQFATTSLSLTVAEDAGVVSLQLDRKFGAIGRVQVLYQVIQGTLSALTADLSLAVPGQDFVAVSSGTIELADGATSGTIPVTIINDLIAEIDELFLVQLMSVTLVGSVDDMSPPRLASNGTIAEVTIGANDGAQGVIELATDSRSISVDEVSPSISLTVVRTQGQFGEVSVMYNAESITAVPNVDFILAPGVLVFAAGESRKTINIQIINDNIPEPTEEFEVVLSNPQNGATLSQNSRATVRILANDASAGQVFFASELTVQLREPRGVNDTESKAELTVQRGPGVFGRVTVPFVITNSFGIRSSDVTPASGEIVFEDRQGQAVVEVTAVNDDEPESEEAFELRLQAPSGGATLGAITTARIIVASSDSPNGLFEIFPINSRVSSLNVEENVGTIQLEVVRTQGLEGRVSLDVTTAAGTATFLSSSDNVVLADFQSVPASRVSGWHDITVGETTFVLMLTSFQANVRLRDFLPASSPVEDGQSVLFRWQGELTYVRTLATDGATAATSFTIGGSTYFVIASSGKEGAREIQSIVYRLDADGAVEVVQGLTTSGAADVKYYVDNGQHYLVFANSLDDSSRSDISTYIYMWDNTTQKFGSSPTQTVSTLYAKSVEVFVINRVVYMAVANYYDRASGSYEIDSIVYRKDTDGSFVQHQRLPTTGAADLAYVVISNVHYLVIGNNRQNTISSPQTSHVYRWDPATQRFVQHQEILTSRVQAVRTLTMDDGRVLLAVANMVGASEILQWDVSQSRFTPVWSGDPYLLLEPIRIQQTSTPLYLMAAADVITDHDGMLYQVSHISDQSDFVPRIVTLTFWPTQTVLHTTVVVLQDDTPEDTETFTVRLADPVGGADIGVQGAVTINILSNDNAHGIIQFAADSVNVVAEERDSADNTILLNVVRQAGFFGRVAVQWVASGDHDGEADISPLAGRVEFANGQSVATIALTIKDDSVAEFAEVTYVRLTQILDDGTSLPSKGAQLGEATQATVTVLANDSPFGVVSWNVTSATTSEPEGQNLDPHRRQGTSTSMALELPEQQRATSGEDFVSTQGSVTFPPDSTQAFVQIVIKQDTIPEASEMFYVNLTAVELVGTSGGSGAGPSIKKPGDVVQVTILENDNARGTVQFDVSTNVENRIDTYEEYGRNNTISLQLRRSADPITANILDYFPSSGTVSFADGQQTADIIITIVDDQLAEAMESFEVKLISVSGDAVLGSSTSVTIAILKNDSPTGSSDLLTDRQVQIREPVSTGDVQGQAQLRVQRVQGTEGLVNVQWRLSAEAQDDFVPPLEGTLSFNPGVLEQTLTLQSRADGVLEGRETFLVSLVSADNNADISPTEGDATVIVLPDPGASGTISIVPDSRNVLIGEPGEYSPAYDGTVDIVLSRATGIFGEVVVTWALTPRDTTAFMQVEGSVTFLDLQQTATITLQARDDSTPELRTSFTLQINSASGGAVISTESGAAEARVTYVASDYPHGLFEFSLPETVSVSEELANVQVYYTTSDGTATSGQDYFPNAGVLVFENGVDAKGVQVSLISDSTPEGPETFFINITSVTLLNPSDSDFTMVNGLLPDMPPDIGPVSVKTVVIEKNDNAEGVIEFDNSATPFTVQEEAGVAQIPVIRRQGSYGAVNVSYTTQPITASSGVDYLPASDTLRLEDGQSEAVINVTLQDDSDPEFAEQFSITLSNPRGGVLLGSFRTAVVTIVKSDYPNGKFSFLGETERRVPNPSATEILVFYVQRTERLLGQQEVFWRIMGPNNPNLQLEDTSDISYTSGGAETTSGRLPWGDGEAGTKQFMLNVKPYTSWEIQKVFVIEMYDIQGSPASVGNGEISPTNGKIVLTIEKFGDPNGIIEFTGVASTDREAEEPAGDQPSQLGFPVVRQTGTGTTGVVQIHWEVRGAGAEVTDVRPTNGTLLLADGQRQGQITLQVLPDDLPELTERFSLVLTAAEGGAEINAQASTAVFSIRYNDNPHGLFGVRSENQEVLIDPVDLSRSLLLNFTRYFGTFGSTILTYTVDYDDGQAGVVLASKTGTVTFNNGKRNVQTTVAIQGAGFLALGSTFSLSLVDVTFVGDGVTQPPQLRAGETDAKIVVHDEAANSIVSFATTVINVDDESGTATLTVTRQGTYGSVSIDWTAGELVGNLPAGVVNGQITPPSGFVSLRHGLESKNFTVQVNARIGQAETFTLRLPRAPQTPVSGGARLAGQNLVATLDPSGVLRIMPSSSQPEVSELDRQVTVSVARVYGVQDRVEFTYSTEDDTATANFDYRPVDRGIIMMQPYQATANISVTHVAVQVFEDDIPETSELFHINLVQVDKLPTPTQPVVSPRIDSRFSQAVVTIKESNDPYGVLWIQADTDSIEEGFTTVTLNVRRTGGTFGTVSVRVRTVGGGEAWSSDIVPNTENTTADTIAQALGQRNSENVASAGEDYQILDNQLTFQNRETEKSVTVQLLDDQKAEPMETVLVYLTGVTGGARVAEGTTDGGIRGYAVITIQRSDTSNGIICFAENSKNVQANEDVQPITRLTLTRLNAFFGDLVSVEDDARLGESCRFATVTVLPSDDVRGLVQFVANSRVRNVGDNTESVRLGVERVQGLEFDIAVGYRTEQMGLTTTAFDVTISPALDGEDFIGQQGTLVFRARSEEVQYVDVKLTPLMASSNPYPKQFYLVLQSPTNGARINPDFQRAVVRIVREDEVATWNAVTSFNNSFILPTLGLLDGVAQDTLSDTEVTVFNYIINEINEKGSNQRHPDEVLNAMLDLLCKMLDPSKVDGTRGRHQLAAVLEKFAYTMLTDRPCPSPQPTSLLTKQCPYVVVSTARWPASSVEGFYYEAQRSDYFEMPDTMTLSTGADGTVDECVDFHIIEYNSRQWFPTRNGEQLLNNRILSIGFKGRDSAPISEPVKFRVHTPDRRIATKRAQCVYFETSAAQWTNPGDVCSVTNNLNMGTDDFVDCSCKHMTSYGVIAQGYDPGIIGYTIWFYIACFICLSCLFLVIVAHHLCYQRPTFAASLLQHMLFAAFATHVCLVVDAYLSPSEILVANTSVDNYRCIVMGLFLHYFFLAQFTWIMVQAVNFWKILVTNDEHTERNFIVFFLLGWGVPLVAVAIFYAVTFNVYKYHTDLHVDFIYGDVNNNAEICFMTNAYAAVGGVLPQWQAYDDIYRNRYNITEVRLLLLLWSLLVLTWLWGGLHMAYGQLWMLILFCICDILQGLLALVLYAILRNPCLMRCIPGHKTSYYNPAHSDVGALPTPAPDYGRLNVSAASIKGSRTSLINEAWERSTPGTRSQMTVKRALPSQVYINPPIAIVSPAATSDLDPQDFDELLHALKTGHSYTPSEMSRSIDDDDSQLSTKLDRYETKRIDIADTHL</sequence>
<dbReference type="Pfam" id="PF00002">
    <property type="entry name" value="7tm_2"/>
    <property type="match status" value="1"/>
</dbReference>
<keyword evidence="6 10" id="KW-1133">Transmembrane helix</keyword>
<comment type="subcellular location">
    <subcellularLocation>
        <location evidence="1">Membrane</location>
        <topology evidence="1">Multi-pass membrane protein</topology>
    </subcellularLocation>
</comment>
<dbReference type="SUPFAM" id="SSF82171">
    <property type="entry name" value="DPP6 N-terminal domain-like"/>
    <property type="match status" value="1"/>
</dbReference>